<dbReference type="OrthoDB" id="9802683at2"/>
<sequence>MSQRDARFRRRSRVSLAGLLAGAVGACVLGAPSDARAITAFASDCNFDFQDVYNPGDAVCVTGEMDIVPPGKICAEGYLHIVPAGSANPFADVTQGGANYILGCAGAGAFYDEYVWLPPLMPGQYEIVIDQYPFSGAFNPATDYRTGGVAFRVSDAPMVLSVDVGAIKLAAADGLAYAKAIKDLAEYLALVDYLSTIVDWTGSFGLGGGLAAIALDKFCTATKLDCPTSYNSAVITIGNKILEGISESLSLKYLAIIADPPDPNFGAVVGLNGADALALGAPWTPGANREIPRGQIAAAQHLATQVAAYDALVPSVEKLQGARIAGSNLGATLQAEKTKAYAELALSAGEGLLAELDTLASFLESKGTLNSGVDVADLQEKMAALATNGFSAEEVAILRSFGASEADIEQLRVELPQRAIPASVDWAALLGAMRGSFESVRPALVDLAAQAEAIRAENAPYAFRPGPQASINAPASGQVGTAMTLSAAVNHFDPSAALTYGWDTDLDGDFDDGAGSALSFTPVAPGRTVVSLRVRDASGHADIVHTTIEVAPSGSPPEFVEVTPGEMAPFADVDEVVNFSARAEDADGDAVTIRWAVDGVEQATGSTFAFTMPDEEPHRVEVVAADTDPYSPDARAVFVVRAARWQNGSNGSGAGGPGGPSSGSGAGAGAGEGDGSSSGCGCEVPSGAGSAGAPLAALALVTLLAARRRRLG</sequence>
<evidence type="ECO:0000256" key="1">
    <source>
        <dbReference type="SAM" id="MobiDB-lite"/>
    </source>
</evidence>
<dbReference type="InterPro" id="IPR024038">
    <property type="entry name" value="MYXO-CTERM"/>
</dbReference>
<evidence type="ECO:0000256" key="2">
    <source>
        <dbReference type="SAM" id="SignalP"/>
    </source>
</evidence>
<dbReference type="STRING" id="52.CMC5_055740"/>
<accession>A0A0K1EKH9</accession>
<keyword evidence="4" id="KW-1185">Reference proteome</keyword>
<proteinExistence type="predicted"/>
<dbReference type="EMBL" id="CP012159">
    <property type="protein sequence ID" value="AKT41374.1"/>
    <property type="molecule type" value="Genomic_DNA"/>
</dbReference>
<feature type="region of interest" description="Disordered" evidence="1">
    <location>
        <begin position="648"/>
        <end position="691"/>
    </location>
</feature>
<protein>
    <recommendedName>
        <fullName evidence="5">PKD domain-containing protein</fullName>
    </recommendedName>
</protein>
<gene>
    <name evidence="3" type="ORF">CMC5_055740</name>
</gene>
<organism evidence="3 4">
    <name type="scientific">Chondromyces crocatus</name>
    <dbReference type="NCBI Taxonomy" id="52"/>
    <lineage>
        <taxon>Bacteria</taxon>
        <taxon>Pseudomonadati</taxon>
        <taxon>Myxococcota</taxon>
        <taxon>Polyangia</taxon>
        <taxon>Polyangiales</taxon>
        <taxon>Polyangiaceae</taxon>
        <taxon>Chondromyces</taxon>
    </lineage>
</organism>
<feature type="compositionally biased region" description="Low complexity" evidence="1">
    <location>
        <begin position="679"/>
        <end position="691"/>
    </location>
</feature>
<dbReference type="InterPro" id="IPR013783">
    <property type="entry name" value="Ig-like_fold"/>
</dbReference>
<keyword evidence="2" id="KW-0732">Signal</keyword>
<dbReference type="AlphaFoldDB" id="A0A0K1EKH9"/>
<name>A0A0K1EKH9_CHOCO</name>
<feature type="chain" id="PRO_5005459578" description="PKD domain-containing protein" evidence="2">
    <location>
        <begin position="27"/>
        <end position="712"/>
    </location>
</feature>
<dbReference type="PROSITE" id="PS51257">
    <property type="entry name" value="PROKAR_LIPOPROTEIN"/>
    <property type="match status" value="1"/>
</dbReference>
<evidence type="ECO:0008006" key="5">
    <source>
        <dbReference type="Google" id="ProtNLM"/>
    </source>
</evidence>
<dbReference type="Gene3D" id="2.60.40.10">
    <property type="entry name" value="Immunoglobulins"/>
    <property type="match status" value="1"/>
</dbReference>
<dbReference type="Proteomes" id="UP000067626">
    <property type="component" value="Chromosome"/>
</dbReference>
<feature type="compositionally biased region" description="Gly residues" evidence="1">
    <location>
        <begin position="650"/>
        <end position="678"/>
    </location>
</feature>
<reference evidence="3 4" key="1">
    <citation type="submission" date="2015-07" db="EMBL/GenBank/DDBJ databases">
        <title>Genome analysis of myxobacterium Chondromyces crocatus Cm c5 reveals a high potential for natural compound synthesis and the genetic basis for the loss of fruiting body formation.</title>
        <authorList>
            <person name="Zaburannyi N."/>
            <person name="Bunk B."/>
            <person name="Maier J."/>
            <person name="Overmann J."/>
            <person name="Mueller R."/>
        </authorList>
    </citation>
    <scope>NUCLEOTIDE SEQUENCE [LARGE SCALE GENOMIC DNA]</scope>
    <source>
        <strain evidence="3 4">Cm c5</strain>
    </source>
</reference>
<dbReference type="NCBIfam" id="TIGR03901">
    <property type="entry name" value="MYXO-CTERM"/>
    <property type="match status" value="1"/>
</dbReference>
<feature type="signal peptide" evidence="2">
    <location>
        <begin position="1"/>
        <end position="26"/>
    </location>
</feature>
<dbReference type="KEGG" id="ccro:CMC5_055740"/>
<dbReference type="InterPro" id="IPR006311">
    <property type="entry name" value="TAT_signal"/>
</dbReference>
<dbReference type="PROSITE" id="PS51318">
    <property type="entry name" value="TAT"/>
    <property type="match status" value="1"/>
</dbReference>
<evidence type="ECO:0000313" key="3">
    <source>
        <dbReference type="EMBL" id="AKT41374.1"/>
    </source>
</evidence>
<evidence type="ECO:0000313" key="4">
    <source>
        <dbReference type="Proteomes" id="UP000067626"/>
    </source>
</evidence>
<dbReference type="RefSeq" id="WP_050433178.1">
    <property type="nucleotide sequence ID" value="NZ_CP012159.1"/>
</dbReference>